<dbReference type="Gene3D" id="1.20.5.620">
    <property type="entry name" value="F1F0 ATP synthase subunit B, membrane domain"/>
    <property type="match status" value="1"/>
</dbReference>
<feature type="region of interest" description="Disordered" evidence="2">
    <location>
        <begin position="220"/>
        <end position="247"/>
    </location>
</feature>
<keyword evidence="4" id="KW-1185">Reference proteome</keyword>
<gene>
    <name evidence="3" type="ORF">H6H00_31305</name>
</gene>
<sequence>MYRVFESLDALVTVVEEARGVPMTSNCVVPRGDVLELLDDVREALPGELDDAQDVLDRRDDIVGEAEREAEAARSGAQSDAEQMLADAHAEATRLVEEARAEAEQTLAQARHEAERAVGEGRRQYTELTDRARAEAERLDAAGRAAYDRYATDGLAEQARLVSQTEVVRTAHAEGARVVDAAEAESERLRRECDAYVDAKLAEFEDTLGKALRTVGQGRSQLWRGKGAPGQPAPGYGRTGTGMDLID</sequence>
<keyword evidence="1" id="KW-0175">Coiled coil</keyword>
<proteinExistence type="predicted"/>
<dbReference type="KEGG" id="ppel:H6H00_31305"/>
<feature type="coiled-coil region" evidence="1">
    <location>
        <begin position="89"/>
        <end position="120"/>
    </location>
</feature>
<dbReference type="EMBL" id="CP060131">
    <property type="protein sequence ID" value="QNG52450.1"/>
    <property type="molecule type" value="Genomic_DNA"/>
</dbReference>
<dbReference type="RefSeq" id="WP_185719224.1">
    <property type="nucleotide sequence ID" value="NZ_BAAAWI010000001.1"/>
</dbReference>
<evidence type="ECO:0000313" key="3">
    <source>
        <dbReference type="EMBL" id="QNG52450.1"/>
    </source>
</evidence>
<dbReference type="AlphaFoldDB" id="A0A7G7MI39"/>
<dbReference type="PANTHER" id="PTHR38010">
    <property type="entry name" value="SLR0848 PROTEIN"/>
    <property type="match status" value="1"/>
</dbReference>
<dbReference type="Proteomes" id="UP000515728">
    <property type="component" value="Chromosome"/>
</dbReference>
<evidence type="ECO:0000313" key="4">
    <source>
        <dbReference type="Proteomes" id="UP000515728"/>
    </source>
</evidence>
<dbReference type="PANTHER" id="PTHR38010:SF1">
    <property type="entry name" value="SLR0848 PROTEIN"/>
    <property type="match status" value="1"/>
</dbReference>
<protein>
    <submittedName>
        <fullName evidence="3">DivIVA domain-containing protein</fullName>
    </submittedName>
</protein>
<name>A0A7G7MI39_9PSEU</name>
<organism evidence="3 4">
    <name type="scientific">Pseudonocardia petroleophila</name>
    <dbReference type="NCBI Taxonomy" id="37331"/>
    <lineage>
        <taxon>Bacteria</taxon>
        <taxon>Bacillati</taxon>
        <taxon>Actinomycetota</taxon>
        <taxon>Actinomycetes</taxon>
        <taxon>Pseudonocardiales</taxon>
        <taxon>Pseudonocardiaceae</taxon>
        <taxon>Pseudonocardia</taxon>
    </lineage>
</organism>
<accession>A0A7G7MI39</accession>
<evidence type="ECO:0000256" key="2">
    <source>
        <dbReference type="SAM" id="MobiDB-lite"/>
    </source>
</evidence>
<evidence type="ECO:0000256" key="1">
    <source>
        <dbReference type="SAM" id="Coils"/>
    </source>
</evidence>
<reference evidence="3 4" key="1">
    <citation type="submission" date="2020-08" db="EMBL/GenBank/DDBJ databases">
        <authorList>
            <person name="Mo P."/>
        </authorList>
    </citation>
    <scope>NUCLEOTIDE SEQUENCE [LARGE SCALE GENOMIC DNA]</scope>
    <source>
        <strain evidence="3 4">CGMCC 4.1532</strain>
    </source>
</reference>